<name>I7M2X2_TETTS</name>
<feature type="compositionally biased region" description="Low complexity" evidence="2">
    <location>
        <begin position="818"/>
        <end position="837"/>
    </location>
</feature>
<organism evidence="3 4">
    <name type="scientific">Tetrahymena thermophila (strain SB210)</name>
    <dbReference type="NCBI Taxonomy" id="312017"/>
    <lineage>
        <taxon>Eukaryota</taxon>
        <taxon>Sar</taxon>
        <taxon>Alveolata</taxon>
        <taxon>Ciliophora</taxon>
        <taxon>Intramacronucleata</taxon>
        <taxon>Oligohymenophorea</taxon>
        <taxon>Hymenostomatida</taxon>
        <taxon>Tetrahymenina</taxon>
        <taxon>Tetrahymenidae</taxon>
        <taxon>Tetrahymena</taxon>
    </lineage>
</organism>
<proteinExistence type="predicted"/>
<dbReference type="InParanoid" id="I7M2X2"/>
<dbReference type="EMBL" id="GG662603">
    <property type="protein sequence ID" value="EAS01467.2"/>
    <property type="molecule type" value="Genomic_DNA"/>
</dbReference>
<reference evidence="4" key="1">
    <citation type="journal article" date="2006" name="PLoS Biol.">
        <title>Macronuclear genome sequence of the ciliate Tetrahymena thermophila, a model eukaryote.</title>
        <authorList>
            <person name="Eisen J.A."/>
            <person name="Coyne R.S."/>
            <person name="Wu M."/>
            <person name="Wu D."/>
            <person name="Thiagarajan M."/>
            <person name="Wortman J.R."/>
            <person name="Badger J.H."/>
            <person name="Ren Q."/>
            <person name="Amedeo P."/>
            <person name="Jones K.M."/>
            <person name="Tallon L.J."/>
            <person name="Delcher A.L."/>
            <person name="Salzberg S.L."/>
            <person name="Silva J.C."/>
            <person name="Haas B.J."/>
            <person name="Majoros W.H."/>
            <person name="Farzad M."/>
            <person name="Carlton J.M."/>
            <person name="Smith R.K. Jr."/>
            <person name="Garg J."/>
            <person name="Pearlman R.E."/>
            <person name="Karrer K.M."/>
            <person name="Sun L."/>
            <person name="Manning G."/>
            <person name="Elde N.C."/>
            <person name="Turkewitz A.P."/>
            <person name="Asai D.J."/>
            <person name="Wilkes D.E."/>
            <person name="Wang Y."/>
            <person name="Cai H."/>
            <person name="Collins K."/>
            <person name="Stewart B.A."/>
            <person name="Lee S.R."/>
            <person name="Wilamowska K."/>
            <person name="Weinberg Z."/>
            <person name="Ruzzo W.L."/>
            <person name="Wloga D."/>
            <person name="Gaertig J."/>
            <person name="Frankel J."/>
            <person name="Tsao C.-C."/>
            <person name="Gorovsky M.A."/>
            <person name="Keeling P.J."/>
            <person name="Waller R.F."/>
            <person name="Patron N.J."/>
            <person name="Cherry J.M."/>
            <person name="Stover N.A."/>
            <person name="Krieger C.J."/>
            <person name="del Toro C."/>
            <person name="Ryder H.F."/>
            <person name="Williamson S.C."/>
            <person name="Barbeau R.A."/>
            <person name="Hamilton E.P."/>
            <person name="Orias E."/>
        </authorList>
    </citation>
    <scope>NUCLEOTIDE SEQUENCE [LARGE SCALE GENOMIC DNA]</scope>
    <source>
        <strain evidence="4">SB210</strain>
    </source>
</reference>
<dbReference type="AlphaFoldDB" id="I7M2X2"/>
<keyword evidence="1" id="KW-0175">Coiled coil</keyword>
<keyword evidence="4" id="KW-1185">Reference proteome</keyword>
<dbReference type="GeneID" id="7835983"/>
<protein>
    <submittedName>
        <fullName evidence="3">Uncharacterized protein</fullName>
    </submittedName>
</protein>
<dbReference type="Proteomes" id="UP000009168">
    <property type="component" value="Unassembled WGS sequence"/>
</dbReference>
<evidence type="ECO:0000256" key="1">
    <source>
        <dbReference type="SAM" id="Coils"/>
    </source>
</evidence>
<feature type="region of interest" description="Disordered" evidence="2">
    <location>
        <begin position="810"/>
        <end position="844"/>
    </location>
</feature>
<evidence type="ECO:0000256" key="2">
    <source>
        <dbReference type="SAM" id="MobiDB-lite"/>
    </source>
</evidence>
<evidence type="ECO:0000313" key="4">
    <source>
        <dbReference type="Proteomes" id="UP000009168"/>
    </source>
</evidence>
<accession>I7M2X2</accession>
<evidence type="ECO:0000313" key="3">
    <source>
        <dbReference type="EMBL" id="EAS01467.2"/>
    </source>
</evidence>
<gene>
    <name evidence="3" type="ORF">TTHERM_00151800</name>
</gene>
<dbReference type="RefSeq" id="XP_001021713.2">
    <property type="nucleotide sequence ID" value="XM_001021713.2"/>
</dbReference>
<dbReference type="KEGG" id="tet:TTHERM_00151800"/>
<dbReference type="FunCoup" id="I7M2X2">
    <property type="interactions" value="6"/>
</dbReference>
<feature type="coiled-coil region" evidence="1">
    <location>
        <begin position="183"/>
        <end position="345"/>
    </location>
</feature>
<sequence>MSFQKYQQIDTECSNKQKKNNNLDILLKELSSKNLLLNNQDQYSTINSELSETNQIKNQTFNAGGYGKGPLDQFIYEKQIQESTAKINNLLFSFAFSQLKQCQPSYQKLDYSIVRIQQKQTLNCFKTPTKENIQVRTFNTSEKSYQISTGYTDNLLHDDILRKDQMSSKNFKEINYNQKDLMIEEQKLRLNSQESIIQDLKYQIKLLNDQFKQESINAISIDVQKSVVQEEIKQLEEELLLHQQDNDRLNNQISELRYQNIILSEKIKEYDKLIKNENLNQSDLLIRIKEQQRMIDEKSNKNIELQNQLLALLQSKNKDEDDTQLKDLQRQNESLKQDNSVLFQEKELSLCIIKQLEIKFDEENAKYSQNFQKQQNQFIEKEKQFLFKIQELESQLKQVQQLQSEKSLVSNSKNDQNQILKMLKQKNSRLAFKLINKFYTKKLLVPFIKIKQISQERINHRSIIKRSQSKSPVNRSANKRDLSPIREKTYNERRRLVSVATYLFKKYKKVMLRAFFPRLKQFNNLQISKDLEQKKQIGFKFMKQLQIKNCKNMIQKWVFKTKIYKFTRIIQNFQTKKYLTYSFNHILQSCEQQKNNQKTLLFCNKLANFIIKLSKQQLHVGFSSLNANRLLYNLRLNKLQIVLVKNLIKQKKDGLITYFRKWRAFTENQGVKEQAYHETESIQEKQKIFNQEIYNFLRNRIDLEKFENQIKQRQTQRSLEKVYSIKMNNTNNFESTQSFAIPQKSQEENNTQEWSFRDNKQLYQLNSNNFSLKNIKKDSYNQKNLYLNEYDLNQENMLYSNDIYKKNLSSRSCKSHISSQNSNKSQKSNKSQQRQQNGGEKSPCISYSDQLLQSNIQSKYLYTDSNKNLSLHNEGYINSSDQSVYSETVQEQRNYYK</sequence>